<dbReference type="Proteomes" id="UP001139365">
    <property type="component" value="Unassembled WGS sequence"/>
</dbReference>
<evidence type="ECO:0000313" key="1">
    <source>
        <dbReference type="EMBL" id="MCI5756351.1"/>
    </source>
</evidence>
<reference evidence="1 2" key="1">
    <citation type="submission" date="2022-03" db="EMBL/GenBank/DDBJ databases">
        <title>Metagenome-assembled genomes from swine fecal metagenomes.</title>
        <authorList>
            <person name="Holman D.B."/>
            <person name="Kommadath A."/>
        </authorList>
    </citation>
    <scope>NUCLEOTIDE SEQUENCE [LARGE SCALE GENOMIC DNA]</scope>
    <source>
        <strain evidence="1">SUG147</strain>
    </source>
</reference>
<comment type="caution">
    <text evidence="1">The sequence shown here is derived from an EMBL/GenBank/DDBJ whole genome shotgun (WGS) entry which is preliminary data.</text>
</comment>
<dbReference type="GO" id="GO:0016787">
    <property type="term" value="F:hydrolase activity"/>
    <property type="evidence" value="ECO:0007669"/>
    <property type="project" value="UniProtKB-KW"/>
</dbReference>
<evidence type="ECO:0000313" key="2">
    <source>
        <dbReference type="Proteomes" id="UP001139365"/>
    </source>
</evidence>
<accession>A0AAE3FH64</accession>
<dbReference type="SUPFAM" id="SSF53474">
    <property type="entry name" value="alpha/beta-Hydrolases"/>
    <property type="match status" value="1"/>
</dbReference>
<dbReference type="InterPro" id="IPR029058">
    <property type="entry name" value="AB_hydrolase_fold"/>
</dbReference>
<dbReference type="Gene3D" id="3.40.50.1820">
    <property type="entry name" value="alpha/beta hydrolase"/>
    <property type="match status" value="1"/>
</dbReference>
<dbReference type="AlphaFoldDB" id="A0AAE3FH64"/>
<gene>
    <name evidence="1" type="ORF">MR241_08695</name>
</gene>
<sequence length="202" mass="22858">MNDRSGNIVVYVHGKGGSAEEVGHYRHLFPCSTVVGFDYHAANPWEAKEEFPRFFSGLREKCGGITLIANSIGAFFSMSSLDKTLVDRALFISPIVDMERLICDMMLWAGVTETELSEKSQIPTDFGETLSWEYLSYVRSHPVSWSVPTRILYGERDNLTSVRTVSEFAEKTGVSLTVMPGGEHWFHTDEQMRFLDAWVTEE</sequence>
<protein>
    <submittedName>
        <fullName evidence="1">Alpha/beta hydrolase</fullName>
    </submittedName>
</protein>
<proteinExistence type="predicted"/>
<dbReference type="EMBL" id="JALEMU010000139">
    <property type="protein sequence ID" value="MCI5756351.1"/>
    <property type="molecule type" value="Genomic_DNA"/>
</dbReference>
<name>A0AAE3FH64_9BACT</name>
<keyword evidence="1" id="KW-0378">Hydrolase</keyword>
<organism evidence="1 2">
    <name type="scientific">Candidatus Colimorpha enterica</name>
    <dbReference type="NCBI Taxonomy" id="3083063"/>
    <lineage>
        <taxon>Bacteria</taxon>
        <taxon>Pseudomonadati</taxon>
        <taxon>Bacteroidota</taxon>
        <taxon>Bacteroidia</taxon>
        <taxon>Bacteroidales</taxon>
        <taxon>Candidatus Colimorpha</taxon>
    </lineage>
</organism>